<dbReference type="PANTHER" id="PTHR45713">
    <property type="entry name" value="FTP DOMAIN-CONTAINING PROTEIN"/>
    <property type="match status" value="1"/>
</dbReference>
<dbReference type="SMART" id="SM00607">
    <property type="entry name" value="FTP"/>
    <property type="match status" value="1"/>
</dbReference>
<keyword evidence="10" id="KW-1185">Reference proteome</keyword>
<name>B8ERV7_METSB</name>
<dbReference type="Pfam" id="PF05050">
    <property type="entry name" value="Methyltransf_21"/>
    <property type="match status" value="1"/>
</dbReference>
<gene>
    <name evidence="9" type="ordered locus">Msil_2733</name>
</gene>
<comment type="subunit">
    <text evidence="3">Homotrimer.</text>
</comment>
<dbReference type="PANTHER" id="PTHR45713:SF6">
    <property type="entry name" value="F5_8 TYPE C DOMAIN-CONTAINING PROTEIN"/>
    <property type="match status" value="1"/>
</dbReference>
<dbReference type="eggNOG" id="COG0457">
    <property type="taxonomic scope" value="Bacteria"/>
</dbReference>
<dbReference type="Proteomes" id="UP000002257">
    <property type="component" value="Chromosome"/>
</dbReference>
<sequence>MLRSDLAWERTCQKRPGMNPVVEALSLLTPYDIDKPKRRIGPKGDGGYVLVDDLSVDQAIVSYGISFEYEFDREMAEAGHDVYMFDHTIEGVNATTSRMHFFKEGVAGITDSPKSLYSIEDHLTRHNITGDRLILKIDVEGAEFDAFVAIGEKTLCRFEQIVMEIHNVNCLEDSVYRAKFCQMFRKINKFYTLFHVHANNCDGQNGIYPVCGIPVFGIIELSYIRSNIVRREPSRTLYPTSIDYPNTGHKDKLLWFFPFLPTHLTLENFAACEERVEYFHRLQQYEISALQAGSRLANVAIGKPASQSSLSEWSVTNEANKAVSGIFPPGYAFHTDFEDKPWWQIDLLALYPIERIVVHNRLDMLPERARTLKIEISHDGQNWSVIHAGIHYFSGGPTGSPLNVSLASRVSGRYVRLSLEERQALHLAQVEILVRPDLVPFVDFRAKHSLSNLKHRLEDPAQSWWYYTLEKTAAADDALPVAGLKINHSGRFGNLLEQTANAILLAQKTGLKYVQLGRHDLFDPKTPSMIDDLTLIPAGEALPADGSCVGGVFLHMTDFAPNLTPTEEEHCKIIRETIRPHVLAQLRPDGKRAADELTIHIRSGDIFDGPQRAWAWYRQPPLAFYKLIVDRLRAAGTISRVRLVYEDRGNPCIPALETYLTNARIPFRAQSGTLAEDLAALIDAPHLAFGFGTFGYAVCKLSTKIRSVHFFGPELNEFALVGGRYDSIPGIEHVYSIVDTAGEYIKIGDWANTPEQREMMIDYPLDALEISEVKGATK</sequence>
<evidence type="ECO:0000259" key="8">
    <source>
        <dbReference type="PROSITE" id="PS50022"/>
    </source>
</evidence>
<dbReference type="AlphaFoldDB" id="B8ERV7"/>
<comment type="function">
    <text evidence="1">Acts as a defensive agent. Recognizes blood group fucosylated oligosaccharides including A, B, H and Lewis B-type antigens. Does not recognize Lewis A antigen and has low affinity for monovalent haptens.</text>
</comment>
<proteinExistence type="inferred from homology"/>
<accession>B8ERV7</accession>
<dbReference type="HOGENOM" id="CLU_359746_0_0_5"/>
<dbReference type="InterPro" id="IPR006585">
    <property type="entry name" value="FTP1"/>
</dbReference>
<dbReference type="SUPFAM" id="SSF49785">
    <property type="entry name" value="Galactose-binding domain-like"/>
    <property type="match status" value="1"/>
</dbReference>
<keyword evidence="5" id="KW-0430">Lectin</keyword>
<evidence type="ECO:0000256" key="5">
    <source>
        <dbReference type="ARBA" id="ARBA00022734"/>
    </source>
</evidence>
<evidence type="ECO:0000256" key="7">
    <source>
        <dbReference type="ARBA" id="ARBA00023157"/>
    </source>
</evidence>
<dbReference type="Pfam" id="PF00754">
    <property type="entry name" value="F5_F8_type_C"/>
    <property type="match status" value="1"/>
</dbReference>
<dbReference type="InterPro" id="IPR000421">
    <property type="entry name" value="FA58C"/>
</dbReference>
<evidence type="ECO:0000256" key="3">
    <source>
        <dbReference type="ARBA" id="ARBA00011233"/>
    </source>
</evidence>
<dbReference type="PROSITE" id="PS50022">
    <property type="entry name" value="FA58C_3"/>
    <property type="match status" value="1"/>
</dbReference>
<protein>
    <submittedName>
        <fullName evidence="9">Coagulation factor 5/8 type domain protein</fullName>
    </submittedName>
</protein>
<keyword evidence="7" id="KW-1015">Disulfide bond</keyword>
<keyword evidence="4" id="KW-0479">Metal-binding</keyword>
<reference evidence="9 10" key="1">
    <citation type="journal article" date="2010" name="J. Bacteriol.">
        <title>Complete genome sequence of the aerobic facultative methanotroph Methylocella silvestris BL2.</title>
        <authorList>
            <person name="Chen Y."/>
            <person name="Crombie A."/>
            <person name="Rahman M.T."/>
            <person name="Dedysh S.N."/>
            <person name="Liesack W."/>
            <person name="Stott M.B."/>
            <person name="Alam M."/>
            <person name="Theisen A.R."/>
            <person name="Murrell J.C."/>
            <person name="Dunfield P.F."/>
        </authorList>
    </citation>
    <scope>NUCLEOTIDE SEQUENCE [LARGE SCALE GENOMIC DNA]</scope>
    <source>
        <strain evidence="10">DSM 15510 / CIP 108128 / LMG 27833 / NCIMB 13906 / BL2</strain>
    </source>
</reference>
<dbReference type="InterPro" id="IPR008979">
    <property type="entry name" value="Galactose-bd-like_sf"/>
</dbReference>
<dbReference type="InterPro" id="IPR051941">
    <property type="entry name" value="BG_Antigen-Binding_Lectin"/>
</dbReference>
<evidence type="ECO:0000313" key="10">
    <source>
        <dbReference type="Proteomes" id="UP000002257"/>
    </source>
</evidence>
<keyword evidence="6" id="KW-0106">Calcium</keyword>
<dbReference type="InterPro" id="IPR006342">
    <property type="entry name" value="FkbM_mtfrase"/>
</dbReference>
<organism evidence="9 10">
    <name type="scientific">Methylocella silvestris (strain DSM 15510 / CIP 108128 / LMG 27833 / NCIMB 13906 / BL2)</name>
    <dbReference type="NCBI Taxonomy" id="395965"/>
    <lineage>
        <taxon>Bacteria</taxon>
        <taxon>Pseudomonadati</taxon>
        <taxon>Pseudomonadota</taxon>
        <taxon>Alphaproteobacteria</taxon>
        <taxon>Hyphomicrobiales</taxon>
        <taxon>Beijerinckiaceae</taxon>
        <taxon>Methylocella</taxon>
    </lineage>
</organism>
<dbReference type="OrthoDB" id="7970391at2"/>
<dbReference type="Gene3D" id="2.60.120.260">
    <property type="entry name" value="Galactose-binding domain-like"/>
    <property type="match status" value="1"/>
</dbReference>
<comment type="similarity">
    <text evidence="2">Belongs to the fucolectin family.</text>
</comment>
<evidence type="ECO:0000256" key="6">
    <source>
        <dbReference type="ARBA" id="ARBA00022837"/>
    </source>
</evidence>
<dbReference type="EMBL" id="CP001280">
    <property type="protein sequence ID" value="ACK51655.1"/>
    <property type="molecule type" value="Genomic_DNA"/>
</dbReference>
<evidence type="ECO:0000256" key="1">
    <source>
        <dbReference type="ARBA" id="ARBA00002219"/>
    </source>
</evidence>
<dbReference type="CAZy" id="CBM47">
    <property type="family name" value="Carbohydrate-Binding Module Family 47"/>
</dbReference>
<dbReference type="GO" id="GO:0010185">
    <property type="term" value="P:regulation of cellular defense response"/>
    <property type="evidence" value="ECO:0007669"/>
    <property type="project" value="UniProtKB-ARBA"/>
</dbReference>
<dbReference type="GO" id="GO:0042806">
    <property type="term" value="F:fucose binding"/>
    <property type="evidence" value="ECO:0007669"/>
    <property type="project" value="UniProtKB-ARBA"/>
</dbReference>
<evidence type="ECO:0000256" key="2">
    <source>
        <dbReference type="ARBA" id="ARBA00010147"/>
    </source>
</evidence>
<dbReference type="STRING" id="395965.Msil_2733"/>
<dbReference type="KEGG" id="msl:Msil_2733"/>
<evidence type="ECO:0000313" key="9">
    <source>
        <dbReference type="EMBL" id="ACK51655.1"/>
    </source>
</evidence>
<dbReference type="GO" id="GO:0046872">
    <property type="term" value="F:metal ion binding"/>
    <property type="evidence" value="ECO:0007669"/>
    <property type="project" value="UniProtKB-KW"/>
</dbReference>
<evidence type="ECO:0000256" key="4">
    <source>
        <dbReference type="ARBA" id="ARBA00022723"/>
    </source>
</evidence>
<feature type="domain" description="F5/8 type C" evidence="8">
    <location>
        <begin position="287"/>
        <end position="435"/>
    </location>
</feature>